<evidence type="ECO:0000256" key="6">
    <source>
        <dbReference type="SAM" id="Phobius"/>
    </source>
</evidence>
<feature type="transmembrane region" description="Helical" evidence="6">
    <location>
        <begin position="57"/>
        <end position="79"/>
    </location>
</feature>
<accession>A0A7G9SBH5</accession>
<keyword evidence="3 6" id="KW-0812">Transmembrane</keyword>
<feature type="transmembrane region" description="Helical" evidence="6">
    <location>
        <begin position="159"/>
        <end position="185"/>
    </location>
</feature>
<dbReference type="PANTHER" id="PTHR30213:SF0">
    <property type="entry name" value="UPF0761 MEMBRANE PROTEIN YIHY"/>
    <property type="match status" value="1"/>
</dbReference>
<evidence type="ECO:0000313" key="8">
    <source>
        <dbReference type="Proteomes" id="UP000515955"/>
    </source>
</evidence>
<evidence type="ECO:0000256" key="1">
    <source>
        <dbReference type="ARBA" id="ARBA00004651"/>
    </source>
</evidence>
<evidence type="ECO:0000313" key="7">
    <source>
        <dbReference type="EMBL" id="QNN65200.1"/>
    </source>
</evidence>
<feature type="transmembrane region" description="Helical" evidence="6">
    <location>
        <begin position="119"/>
        <end position="138"/>
    </location>
</feature>
<dbReference type="RefSeq" id="WP_187542197.1">
    <property type="nucleotide sequence ID" value="NZ_CP060717.1"/>
</dbReference>
<dbReference type="KEGG" id="srhi:H9L12_00630"/>
<dbReference type="InterPro" id="IPR017039">
    <property type="entry name" value="Virul_fac_BrkB"/>
</dbReference>
<dbReference type="PANTHER" id="PTHR30213">
    <property type="entry name" value="INNER MEMBRANE PROTEIN YHJD"/>
    <property type="match status" value="1"/>
</dbReference>
<keyword evidence="8" id="KW-1185">Reference proteome</keyword>
<dbReference type="Proteomes" id="UP000515955">
    <property type="component" value="Chromosome"/>
</dbReference>
<protein>
    <submittedName>
        <fullName evidence="7">YihY/virulence factor BrkB family protein</fullName>
    </submittedName>
</protein>
<sequence length="337" mass="36644">MHPHSPEERRKRLATLHARFGAEYAERLKREQLAPWEVVKRVAVGVYDDGFIHAGNLAYLAMVALFPFIILAAAIASLIGRQEDAQLTVATILARMPGEVSGVLSGPINEVLAARAGTLLWVGAAVGLWTAGSFIETIRDILRRAYGVKYCAPFWEYRLGSIAVILVSVLLLMAAFGATVALTSAHHFVVTYLPFSNGLAHTLGLYRLVPGVTLFVTFYFIFLALTPSRYRKISCRKWPGALLVTVWWLVTVELLPNAIAAFGGYDRTYGSLAGVMVALLFFFVIGLGVVMGAELNAALADHGDVALEGETYEGPYTEDLEVQPADADEKVEEGVIG</sequence>
<evidence type="ECO:0000256" key="2">
    <source>
        <dbReference type="ARBA" id="ARBA00022475"/>
    </source>
</evidence>
<keyword evidence="2" id="KW-1003">Cell membrane</keyword>
<keyword evidence="4 6" id="KW-1133">Transmembrane helix</keyword>
<feature type="transmembrane region" description="Helical" evidence="6">
    <location>
        <begin position="205"/>
        <end position="226"/>
    </location>
</feature>
<evidence type="ECO:0000256" key="3">
    <source>
        <dbReference type="ARBA" id="ARBA00022692"/>
    </source>
</evidence>
<feature type="transmembrane region" description="Helical" evidence="6">
    <location>
        <begin position="238"/>
        <end position="263"/>
    </location>
</feature>
<evidence type="ECO:0000256" key="4">
    <source>
        <dbReference type="ARBA" id="ARBA00022989"/>
    </source>
</evidence>
<reference evidence="7 8" key="1">
    <citation type="submission" date="2020-08" db="EMBL/GenBank/DDBJ databases">
        <title>Genome sequence of Sphingomonas rhizophila KACC 19189T.</title>
        <authorList>
            <person name="Hyun D.-W."/>
            <person name="Bae J.-W."/>
        </authorList>
    </citation>
    <scope>NUCLEOTIDE SEQUENCE [LARGE SCALE GENOMIC DNA]</scope>
    <source>
        <strain evidence="7 8">KACC 19189</strain>
    </source>
</reference>
<organism evidence="7 8">
    <name type="scientific">Sphingomonas rhizophila</name>
    <dbReference type="NCBI Taxonomy" id="2071607"/>
    <lineage>
        <taxon>Bacteria</taxon>
        <taxon>Pseudomonadati</taxon>
        <taxon>Pseudomonadota</taxon>
        <taxon>Alphaproteobacteria</taxon>
        <taxon>Sphingomonadales</taxon>
        <taxon>Sphingomonadaceae</taxon>
        <taxon>Sphingomonas</taxon>
    </lineage>
</organism>
<name>A0A7G9SBH5_9SPHN</name>
<gene>
    <name evidence="7" type="ORF">H9L12_00630</name>
</gene>
<feature type="transmembrane region" description="Helical" evidence="6">
    <location>
        <begin position="269"/>
        <end position="290"/>
    </location>
</feature>
<comment type="subcellular location">
    <subcellularLocation>
        <location evidence="1">Cell membrane</location>
        <topology evidence="1">Multi-pass membrane protein</topology>
    </subcellularLocation>
</comment>
<dbReference type="EMBL" id="CP060717">
    <property type="protein sequence ID" value="QNN65200.1"/>
    <property type="molecule type" value="Genomic_DNA"/>
</dbReference>
<dbReference type="Pfam" id="PF03631">
    <property type="entry name" value="Virul_fac_BrkB"/>
    <property type="match status" value="1"/>
</dbReference>
<keyword evidence="5 6" id="KW-0472">Membrane</keyword>
<proteinExistence type="predicted"/>
<dbReference type="GO" id="GO:0005886">
    <property type="term" value="C:plasma membrane"/>
    <property type="evidence" value="ECO:0007669"/>
    <property type="project" value="UniProtKB-SubCell"/>
</dbReference>
<evidence type="ECO:0000256" key="5">
    <source>
        <dbReference type="ARBA" id="ARBA00023136"/>
    </source>
</evidence>
<dbReference type="AlphaFoldDB" id="A0A7G9SBH5"/>